<keyword evidence="3" id="KW-1185">Reference proteome</keyword>
<organism evidence="2 3">
    <name type="scientific">Phytophthora fragariaefolia</name>
    <dbReference type="NCBI Taxonomy" id="1490495"/>
    <lineage>
        <taxon>Eukaryota</taxon>
        <taxon>Sar</taxon>
        <taxon>Stramenopiles</taxon>
        <taxon>Oomycota</taxon>
        <taxon>Peronosporomycetes</taxon>
        <taxon>Peronosporales</taxon>
        <taxon>Peronosporaceae</taxon>
        <taxon>Phytophthora</taxon>
    </lineage>
</organism>
<proteinExistence type="predicted"/>
<dbReference type="InterPro" id="IPR057626">
    <property type="entry name" value="S-S_Temptin"/>
</dbReference>
<gene>
    <name evidence="2" type="ORF">Pfra01_002101400</name>
</gene>
<dbReference type="PANTHER" id="PTHR34737">
    <property type="entry name" value="EF-HAND DOMAIN-CONTAINING PROTEIN"/>
    <property type="match status" value="1"/>
</dbReference>
<comment type="caution">
    <text evidence="2">The sequence shown here is derived from an EMBL/GenBank/DDBJ whole genome shotgun (WGS) entry which is preliminary data.</text>
</comment>
<evidence type="ECO:0000313" key="2">
    <source>
        <dbReference type="EMBL" id="GMF51739.1"/>
    </source>
</evidence>
<dbReference type="Pfam" id="PF24784">
    <property type="entry name" value="Temptin_C"/>
    <property type="match status" value="1"/>
</dbReference>
<accession>A0A9W6Y0B5</accession>
<sequence>MFVTRIPNGDNVPGVKALGHEDTTGEESVRNVFGIAFEEGGSEWTKRGQSTTLHIIFVSDSVRLPLSSTTPVIKADVLNYARQTGAAVNTAAVTPTGLVEQQNKVITSCRRRHSGLPKEVTGPIQW</sequence>
<dbReference type="OrthoDB" id="129121at2759"/>
<protein>
    <submittedName>
        <fullName evidence="2">Unnamed protein product</fullName>
    </submittedName>
</protein>
<evidence type="ECO:0000259" key="1">
    <source>
        <dbReference type="Pfam" id="PF24784"/>
    </source>
</evidence>
<dbReference type="EMBL" id="BSXT01002942">
    <property type="protein sequence ID" value="GMF51739.1"/>
    <property type="molecule type" value="Genomic_DNA"/>
</dbReference>
<reference evidence="2" key="1">
    <citation type="submission" date="2023-04" db="EMBL/GenBank/DDBJ databases">
        <title>Phytophthora fragariaefolia NBRC 109709.</title>
        <authorList>
            <person name="Ichikawa N."/>
            <person name="Sato H."/>
            <person name="Tonouchi N."/>
        </authorList>
    </citation>
    <scope>NUCLEOTIDE SEQUENCE</scope>
    <source>
        <strain evidence="2">NBRC 109709</strain>
    </source>
</reference>
<dbReference type="PANTHER" id="PTHR34737:SF2">
    <property type="entry name" value="EF-HAND DOMAIN-CONTAINING PROTEIN"/>
    <property type="match status" value="1"/>
</dbReference>
<dbReference type="AlphaFoldDB" id="A0A9W6Y0B5"/>
<evidence type="ECO:0000313" key="3">
    <source>
        <dbReference type="Proteomes" id="UP001165121"/>
    </source>
</evidence>
<dbReference type="InterPro" id="IPR055313">
    <property type="entry name" value="Temptin-like"/>
</dbReference>
<dbReference type="Proteomes" id="UP001165121">
    <property type="component" value="Unassembled WGS sequence"/>
</dbReference>
<feature type="domain" description="Temptin Cys/Cys disulfide" evidence="1">
    <location>
        <begin position="2"/>
        <end position="46"/>
    </location>
</feature>
<name>A0A9W6Y0B5_9STRA</name>